<dbReference type="RefSeq" id="YP_009051852.1">
    <property type="nucleotide sequence ID" value="NC_024692.1"/>
</dbReference>
<keyword evidence="2" id="KW-1185">Reference proteome</keyword>
<accession>A0A076FC45</accession>
<dbReference type="EMBL" id="KJ184318">
    <property type="protein sequence ID" value="AII15802.1"/>
    <property type="molecule type" value="Genomic_DNA"/>
</dbReference>
<sequence>MALTSNYNTIKIFNDLYEELDYFTHKKYTQNISQILNTSFDVDIKVLVRIILTLRKIRELNLLKLHDPFALHFYKQIIKLLNSQHPLDNGDIYPMGMILSLVSCADKAQDILNVKRLKKVAVSTIENVDSELYKYIKKNLGMENRKLKPSIKDTSLHGCTPLNDDTYKRLQVFWFRITLDPKTLVENLKTLLLDSNINTYLIDIGTISENNGILELYYNKKANLFKLLTLLNDADEVKEIIFCSDLIRMSKIKQLTNADIFSNMIKFYYIYKTYNLTFMMRNQHDSVMFYFVYSLCVLFMQSPNLTSANSKLAPNPISALSCSNPMFAIKEKTKTLEPITEFEKMVLSENPQKLNNTAASPESIQFQARHRVFVINQDRDSRVITGFPQVGGISTGEIVVTPEEDYERYTVEVLKAMSK</sequence>
<dbReference type="GeneID" id="20098320"/>
<evidence type="ECO:0000313" key="2">
    <source>
        <dbReference type="Proteomes" id="UP000203413"/>
    </source>
</evidence>
<dbReference type="Proteomes" id="UP000203413">
    <property type="component" value="Segment"/>
</dbReference>
<dbReference type="KEGG" id="vg:20098320"/>
<protein>
    <submittedName>
        <fullName evidence="1">p47</fullName>
    </submittedName>
</protein>
<proteinExistence type="predicted"/>
<reference evidence="1 2" key="1">
    <citation type="journal article" date="2014" name="BMC Genomics">
        <title>The genome and occlusion bodies of marine Penaeus monodon nudivirus (PmNV, also known as MBV and PemoNPV) suggest that it should be assigned to a new nudivirus genus that is distinct from the terrestrial nudiviruses.</title>
        <authorList>
            <person name="Yang Y.T."/>
            <person name="Lee D.Y."/>
            <person name="Wang Y."/>
            <person name="Hu J.M."/>
            <person name="Li W.H."/>
            <person name="Leu J.H."/>
            <person name="Chang G.D."/>
            <person name="Ke H.M."/>
            <person name="Kang S.T."/>
            <person name="Lin S.S."/>
            <person name="Kou G.H."/>
            <person name="Lo C.F."/>
        </authorList>
    </citation>
    <scope>NUCLEOTIDE SEQUENCE [LARGE SCALE GENOMIC DNA]</scope>
    <source>
        <strain evidence="1">Indonesia</strain>
    </source>
</reference>
<gene>
    <name evidence="1" type="primary">p47</name>
    <name evidence="1" type="ORF">PmNV_014</name>
</gene>
<name>A0A076FC45_9VIRU</name>
<evidence type="ECO:0000313" key="1">
    <source>
        <dbReference type="EMBL" id="AII15802.1"/>
    </source>
</evidence>
<organism evidence="1 2">
    <name type="scientific">Penaeus monodon nudivirus</name>
    <dbReference type="NCBI Taxonomy" id="1529056"/>
    <lineage>
        <taxon>Viruses</taxon>
        <taxon>Viruses incertae sedis</taxon>
        <taxon>Naldaviricetes</taxon>
        <taxon>Lefavirales</taxon>
        <taxon>Nudiviridae</taxon>
        <taxon>Gammanudivirus</taxon>
        <taxon>Gammanudivirus pemonodonis</taxon>
    </lineage>
</organism>